<feature type="signal peptide" evidence="1">
    <location>
        <begin position="1"/>
        <end position="20"/>
    </location>
</feature>
<dbReference type="Proteomes" id="UP000183832">
    <property type="component" value="Unassembled WGS sequence"/>
</dbReference>
<protein>
    <submittedName>
        <fullName evidence="2">CLUMA_CG008057, isoform A</fullName>
    </submittedName>
</protein>
<keyword evidence="3" id="KW-1185">Reference proteome</keyword>
<feature type="chain" id="PRO_5012588444" evidence="1">
    <location>
        <begin position="21"/>
        <end position="171"/>
    </location>
</feature>
<keyword evidence="1" id="KW-0732">Signal</keyword>
<dbReference type="EMBL" id="CVRI01000039">
    <property type="protein sequence ID" value="CRK94555.1"/>
    <property type="molecule type" value="Genomic_DNA"/>
</dbReference>
<evidence type="ECO:0000313" key="3">
    <source>
        <dbReference type="Proteomes" id="UP000183832"/>
    </source>
</evidence>
<proteinExistence type="predicted"/>
<accession>A0A1J1I2X8</accession>
<organism evidence="2 3">
    <name type="scientific">Clunio marinus</name>
    <dbReference type="NCBI Taxonomy" id="568069"/>
    <lineage>
        <taxon>Eukaryota</taxon>
        <taxon>Metazoa</taxon>
        <taxon>Ecdysozoa</taxon>
        <taxon>Arthropoda</taxon>
        <taxon>Hexapoda</taxon>
        <taxon>Insecta</taxon>
        <taxon>Pterygota</taxon>
        <taxon>Neoptera</taxon>
        <taxon>Endopterygota</taxon>
        <taxon>Diptera</taxon>
        <taxon>Nematocera</taxon>
        <taxon>Chironomoidea</taxon>
        <taxon>Chironomidae</taxon>
        <taxon>Clunio</taxon>
    </lineage>
</organism>
<gene>
    <name evidence="2" type="ORF">CLUMA_CG008057</name>
</gene>
<evidence type="ECO:0000313" key="2">
    <source>
        <dbReference type="EMBL" id="CRK94555.1"/>
    </source>
</evidence>
<reference evidence="2 3" key="1">
    <citation type="submission" date="2015-04" db="EMBL/GenBank/DDBJ databases">
        <authorList>
            <person name="Syromyatnikov M.Y."/>
            <person name="Popov V.N."/>
        </authorList>
    </citation>
    <scope>NUCLEOTIDE SEQUENCE [LARGE SCALE GENOMIC DNA]</scope>
</reference>
<sequence length="171" mass="18919">MTSLITFVLILLLNSLSSNANHKCSIICPDVIDPVDVDTTIYDLFLPNLLRDGPADGVCLGGKDKWVVNGTAFGLPPKCVCLQYYKGEDIKPGEGPQCPNHLSAAMDETMLDNLMRNYELLGDVAPADGWCPEGTFKWIISTWQFHVPKDICVCIVEYFSPEVTCIDMEND</sequence>
<evidence type="ECO:0000256" key="1">
    <source>
        <dbReference type="SAM" id="SignalP"/>
    </source>
</evidence>
<name>A0A1J1I2X8_9DIPT</name>
<dbReference type="AlphaFoldDB" id="A0A1J1I2X8"/>